<accession>A0A0L7R9T4</accession>
<evidence type="ECO:0000256" key="5">
    <source>
        <dbReference type="ARBA" id="ARBA00022792"/>
    </source>
</evidence>
<keyword evidence="12" id="KW-0249">Electron transport</keyword>
<keyword evidence="5 12" id="KW-0999">Mitochondrion inner membrane</keyword>
<keyword evidence="12" id="KW-0816">Tricarboxylic acid cycle</keyword>
<keyword evidence="6 12" id="KW-0809">Transit peptide</keyword>
<dbReference type="Gene3D" id="1.20.1300.10">
    <property type="entry name" value="Fumarate reductase/succinate dehydrogenase, transmembrane subunit"/>
    <property type="match status" value="1"/>
</dbReference>
<keyword evidence="14" id="KW-1185">Reference proteome</keyword>
<name>A0A0L7R9T4_9HYME</name>
<dbReference type="GO" id="GO:0006099">
    <property type="term" value="P:tricarboxylic acid cycle"/>
    <property type="evidence" value="ECO:0007669"/>
    <property type="project" value="UniProtKB-KW"/>
</dbReference>
<evidence type="ECO:0000256" key="7">
    <source>
        <dbReference type="ARBA" id="ARBA00022989"/>
    </source>
</evidence>
<keyword evidence="8 12" id="KW-0496">Mitochondrion</keyword>
<comment type="function">
    <text evidence="12">Membrane-anchoring subunit of succinate dehydrogenase (SDH) that is involved in complex II of the mitochondrial electron transport chain and is responsible for transferring electrons from succinate to ubiquinone (coenzyme Q).</text>
</comment>
<dbReference type="PANTHER" id="PTHR13337:SF2">
    <property type="entry name" value="SUCCINATE DEHYDROGENASE [UBIQUINONE] CYTOCHROME B SMALL SUBUNIT, MITOCHONDRIAL"/>
    <property type="match status" value="1"/>
</dbReference>
<evidence type="ECO:0000256" key="9">
    <source>
        <dbReference type="ARBA" id="ARBA00023136"/>
    </source>
</evidence>
<evidence type="ECO:0000256" key="6">
    <source>
        <dbReference type="ARBA" id="ARBA00022946"/>
    </source>
</evidence>
<feature type="binding site" description="axial binding residue" evidence="11">
    <location>
        <position position="126"/>
    </location>
    <ligand>
        <name>heme b</name>
        <dbReference type="ChEBI" id="CHEBI:60344"/>
        <note>ligand shared with SDHC</note>
    </ligand>
    <ligandPart>
        <name>Fe</name>
        <dbReference type="ChEBI" id="CHEBI:18248"/>
    </ligandPart>
</feature>
<dbReference type="GO" id="GO:0046872">
    <property type="term" value="F:metal ion binding"/>
    <property type="evidence" value="ECO:0007669"/>
    <property type="project" value="UniProtKB-KW"/>
</dbReference>
<dbReference type="GO" id="GO:0048039">
    <property type="term" value="F:ubiquinone binding"/>
    <property type="evidence" value="ECO:0007669"/>
    <property type="project" value="TreeGrafter"/>
</dbReference>
<dbReference type="AlphaFoldDB" id="A0A0L7R9T4"/>
<evidence type="ECO:0000256" key="1">
    <source>
        <dbReference type="ARBA" id="ARBA00004448"/>
    </source>
</evidence>
<feature type="binding site" evidence="10">
    <location>
        <position position="138"/>
    </location>
    <ligand>
        <name>a ubiquinone</name>
        <dbReference type="ChEBI" id="CHEBI:16389"/>
        <note>ligand shared with IP/SDHB</note>
    </ligand>
</feature>
<keyword evidence="4 12" id="KW-0812">Transmembrane</keyword>
<comment type="similarity">
    <text evidence="2 12">Belongs to the CybS family.</text>
</comment>
<evidence type="ECO:0000256" key="8">
    <source>
        <dbReference type="ARBA" id="ARBA00023128"/>
    </source>
</evidence>
<keyword evidence="3 12" id="KW-0813">Transport</keyword>
<sequence length="199" mass="21428">MIFKKIVTPNIFHKVRQLESLSKTGLFVNSCKLQQLSRTSTSLTNTKQCLNSNIFSNGNNHLAKFPTTGTLGTQICRKGSTTTGDHVRLWVIERIAAAALPIIIPAALISESVILDGIMSVLVVMHSHWGLEAIITDYARPSVVGPVLPKVLHLSLILLSAATLCGLFILINNGPGVSRAIKDGWAIGKTPPKDAQDTP</sequence>
<dbReference type="EMBL" id="KQ414621">
    <property type="protein sequence ID" value="KOC67599.1"/>
    <property type="molecule type" value="Genomic_DNA"/>
</dbReference>
<feature type="transmembrane region" description="Helical" evidence="12">
    <location>
        <begin position="95"/>
        <end position="115"/>
    </location>
</feature>
<dbReference type="PANTHER" id="PTHR13337">
    <property type="entry name" value="SUCCINATE DEHYDROGENASE"/>
    <property type="match status" value="1"/>
</dbReference>
<evidence type="ECO:0000256" key="2">
    <source>
        <dbReference type="ARBA" id="ARBA00007294"/>
    </source>
</evidence>
<comment type="subcellular location">
    <subcellularLocation>
        <location evidence="1 12">Mitochondrion inner membrane</location>
        <topology evidence="1 12">Multi-pass membrane protein</topology>
    </subcellularLocation>
</comment>
<proteinExistence type="inferred from homology"/>
<keyword evidence="11" id="KW-0408">Iron</keyword>
<evidence type="ECO:0000256" key="11">
    <source>
        <dbReference type="PIRSR" id="PIRSR607992-2"/>
    </source>
</evidence>
<dbReference type="GO" id="GO:0020037">
    <property type="term" value="F:heme binding"/>
    <property type="evidence" value="ECO:0007669"/>
    <property type="project" value="TreeGrafter"/>
</dbReference>
<evidence type="ECO:0000313" key="13">
    <source>
        <dbReference type="EMBL" id="KOC67599.1"/>
    </source>
</evidence>
<dbReference type="InterPro" id="IPR034804">
    <property type="entry name" value="SQR/QFR_C/D"/>
</dbReference>
<evidence type="ECO:0000313" key="14">
    <source>
        <dbReference type="Proteomes" id="UP000053825"/>
    </source>
</evidence>
<protein>
    <recommendedName>
        <fullName evidence="12">Succinate dehydrogenase [ubiquinone] cytochrome b small subunit</fullName>
    </recommendedName>
</protein>
<evidence type="ECO:0000256" key="10">
    <source>
        <dbReference type="PIRSR" id="PIRSR607992-1"/>
    </source>
</evidence>
<keyword evidence="9 12" id="KW-0472">Membrane</keyword>
<keyword evidence="7 12" id="KW-1133">Transmembrane helix</keyword>
<feature type="transmembrane region" description="Helical" evidence="12">
    <location>
        <begin position="151"/>
        <end position="171"/>
    </location>
</feature>
<gene>
    <name evidence="13" type="ORF">WH47_10374</name>
</gene>
<evidence type="ECO:0000256" key="4">
    <source>
        <dbReference type="ARBA" id="ARBA00022692"/>
    </source>
</evidence>
<dbReference type="OrthoDB" id="18577at2759"/>
<dbReference type="GO" id="GO:0005743">
    <property type="term" value="C:mitochondrial inner membrane"/>
    <property type="evidence" value="ECO:0007669"/>
    <property type="project" value="UniProtKB-SubCell"/>
</dbReference>
<dbReference type="STRING" id="597456.A0A0L7R9T4"/>
<evidence type="ECO:0000256" key="3">
    <source>
        <dbReference type="ARBA" id="ARBA00022448"/>
    </source>
</evidence>
<comment type="caution">
    <text evidence="12">Lacks conserved residue(s) required for the propagation of feature annotation.</text>
</comment>
<keyword evidence="12" id="KW-0349">Heme</keyword>
<reference evidence="13 14" key="1">
    <citation type="submission" date="2015-07" db="EMBL/GenBank/DDBJ databases">
        <title>The genome of Habropoda laboriosa.</title>
        <authorList>
            <person name="Pan H."/>
            <person name="Kapheim K."/>
        </authorList>
    </citation>
    <scope>NUCLEOTIDE SEQUENCE [LARGE SCALE GENOMIC DNA]</scope>
    <source>
        <strain evidence="13">0110345459</strain>
    </source>
</reference>
<dbReference type="GO" id="GO:0006121">
    <property type="term" value="P:mitochondrial electron transport, succinate to ubiquinone"/>
    <property type="evidence" value="ECO:0007669"/>
    <property type="project" value="TreeGrafter"/>
</dbReference>
<dbReference type="Pfam" id="PF05328">
    <property type="entry name" value="CybS"/>
    <property type="match status" value="1"/>
</dbReference>
<keyword evidence="13" id="KW-0830">Ubiquinone</keyword>
<dbReference type="InterPro" id="IPR007992">
    <property type="entry name" value="CybS"/>
</dbReference>
<evidence type="ECO:0000256" key="12">
    <source>
        <dbReference type="RuleBase" id="RU364031"/>
    </source>
</evidence>
<keyword evidence="11 12" id="KW-0479">Metal-binding</keyword>
<organism evidence="13 14">
    <name type="scientific">Habropoda laboriosa</name>
    <dbReference type="NCBI Taxonomy" id="597456"/>
    <lineage>
        <taxon>Eukaryota</taxon>
        <taxon>Metazoa</taxon>
        <taxon>Ecdysozoa</taxon>
        <taxon>Arthropoda</taxon>
        <taxon>Hexapoda</taxon>
        <taxon>Insecta</taxon>
        <taxon>Pterygota</taxon>
        <taxon>Neoptera</taxon>
        <taxon>Endopterygota</taxon>
        <taxon>Hymenoptera</taxon>
        <taxon>Apocrita</taxon>
        <taxon>Aculeata</taxon>
        <taxon>Apoidea</taxon>
        <taxon>Anthophila</taxon>
        <taxon>Apidae</taxon>
        <taxon>Habropoda</taxon>
    </lineage>
</organism>
<dbReference type="Proteomes" id="UP000053825">
    <property type="component" value="Unassembled WGS sequence"/>
</dbReference>